<dbReference type="OrthoDB" id="5515308at2"/>
<evidence type="ECO:0000256" key="1">
    <source>
        <dbReference type="SAM" id="Phobius"/>
    </source>
</evidence>
<gene>
    <name evidence="2" type="ORF">F1649_19785</name>
</gene>
<keyword evidence="1" id="KW-0812">Transmembrane</keyword>
<dbReference type="RefSeq" id="WP_141816335.1">
    <property type="nucleotide sequence ID" value="NZ_VFPL01000001.1"/>
</dbReference>
<dbReference type="Pfam" id="PF06127">
    <property type="entry name" value="Mpo1-like"/>
    <property type="match status" value="1"/>
</dbReference>
<protein>
    <submittedName>
        <fullName evidence="2">DUF962 domain-containing protein</fullName>
    </submittedName>
</protein>
<proteinExistence type="predicted"/>
<evidence type="ECO:0000313" key="3">
    <source>
        <dbReference type="Proteomes" id="UP000322918"/>
    </source>
</evidence>
<organism evidence="2 3">
    <name type="scientific">Arcticibacter tournemirensis</name>
    <dbReference type="NCBI Taxonomy" id="699437"/>
    <lineage>
        <taxon>Bacteria</taxon>
        <taxon>Pseudomonadati</taxon>
        <taxon>Bacteroidota</taxon>
        <taxon>Sphingobacteriia</taxon>
        <taxon>Sphingobacteriales</taxon>
        <taxon>Sphingobacteriaceae</taxon>
        <taxon>Arcticibacter</taxon>
    </lineage>
</organism>
<dbReference type="InterPro" id="IPR009305">
    <property type="entry name" value="Mpo1-like"/>
</dbReference>
<sequence length="171" mass="19592">MNKPAKSSNPSPVEAVASQFNGFHRNKANKLIHYFTIPFLTFAVLGLIWSIPFPHLDFLGRYNGFVNWASFVIAIAVYYYYRISQVLSYAILLAIFAFSACIVGLEKLHMQQGWPEMWQVCAIVCIVSWCMQFYGHKIEGRSPGIAYSFKTFVNGPVWLFYSLLRKTSIKL</sequence>
<dbReference type="EMBL" id="VWNE01000042">
    <property type="protein sequence ID" value="KAA8476567.1"/>
    <property type="molecule type" value="Genomic_DNA"/>
</dbReference>
<reference evidence="2 3" key="1">
    <citation type="submission" date="2019-09" db="EMBL/GenBank/DDBJ databases">
        <title>Pararcticibacter amylolyticus gen. nov., sp. nov., isolated from a rottenly hemp rope, and reclassification of Pedobacter tournemirensis as Pararcticibacter tournemirensis comb. nov.</title>
        <authorList>
            <person name="Cai Y."/>
        </authorList>
    </citation>
    <scope>NUCLEOTIDE SEQUENCE [LARGE SCALE GENOMIC DNA]</scope>
    <source>
        <strain evidence="2 3">TF5-37.2-LB10</strain>
    </source>
</reference>
<dbReference type="AlphaFoldDB" id="A0A5M9GSD7"/>
<accession>A0A5M9GSD7</accession>
<comment type="caution">
    <text evidence="2">The sequence shown here is derived from an EMBL/GenBank/DDBJ whole genome shotgun (WGS) entry which is preliminary data.</text>
</comment>
<feature type="transmembrane region" description="Helical" evidence="1">
    <location>
        <begin position="65"/>
        <end position="81"/>
    </location>
</feature>
<dbReference type="PANTHER" id="PTHR28026">
    <property type="entry name" value="DUF962 DOMAIN PROTEIN (AFU_ORTHOLOGUE AFUA_8G05310)"/>
    <property type="match status" value="1"/>
</dbReference>
<keyword evidence="1" id="KW-0472">Membrane</keyword>
<feature type="transmembrane region" description="Helical" evidence="1">
    <location>
        <begin position="31"/>
        <end position="53"/>
    </location>
</feature>
<dbReference type="GO" id="GO:0046521">
    <property type="term" value="P:sphingoid catabolic process"/>
    <property type="evidence" value="ECO:0007669"/>
    <property type="project" value="TreeGrafter"/>
</dbReference>
<dbReference type="PANTHER" id="PTHR28026:SF9">
    <property type="entry name" value="2-HYDROXY-PALMITIC ACID DIOXYGENASE MPO1"/>
    <property type="match status" value="1"/>
</dbReference>
<feature type="transmembrane region" description="Helical" evidence="1">
    <location>
        <begin position="117"/>
        <end position="135"/>
    </location>
</feature>
<keyword evidence="1" id="KW-1133">Transmembrane helix</keyword>
<name>A0A5M9GSD7_9SPHI</name>
<evidence type="ECO:0000313" key="2">
    <source>
        <dbReference type="EMBL" id="KAA8476567.1"/>
    </source>
</evidence>
<keyword evidence="3" id="KW-1185">Reference proteome</keyword>
<dbReference type="GO" id="GO:0016020">
    <property type="term" value="C:membrane"/>
    <property type="evidence" value="ECO:0007669"/>
    <property type="project" value="GOC"/>
</dbReference>
<feature type="transmembrane region" description="Helical" evidence="1">
    <location>
        <begin position="87"/>
        <end position="105"/>
    </location>
</feature>
<dbReference type="Proteomes" id="UP000322918">
    <property type="component" value="Unassembled WGS sequence"/>
</dbReference>